<keyword evidence="3" id="KW-1185">Reference proteome</keyword>
<evidence type="ECO:0000313" key="3">
    <source>
        <dbReference type="Proteomes" id="UP000673691"/>
    </source>
</evidence>
<dbReference type="EMBL" id="JAEFCI010005435">
    <property type="protein sequence ID" value="KAG5460292.1"/>
    <property type="molecule type" value="Genomic_DNA"/>
</dbReference>
<name>A0A8H7ZW67_9FUNG</name>
<evidence type="ECO:0000313" key="2">
    <source>
        <dbReference type="EMBL" id="KAG5460292.1"/>
    </source>
</evidence>
<organism evidence="2 3">
    <name type="scientific">Olpidium bornovanus</name>
    <dbReference type="NCBI Taxonomy" id="278681"/>
    <lineage>
        <taxon>Eukaryota</taxon>
        <taxon>Fungi</taxon>
        <taxon>Fungi incertae sedis</taxon>
        <taxon>Olpidiomycota</taxon>
        <taxon>Olpidiomycotina</taxon>
        <taxon>Olpidiomycetes</taxon>
        <taxon>Olpidiales</taxon>
        <taxon>Olpidiaceae</taxon>
        <taxon>Olpidium</taxon>
    </lineage>
</organism>
<proteinExistence type="predicted"/>
<sequence>LFLYFDAGWIGEGEKKGWRNQNSSKQVDGVNARDPDSRKQKTGANARDNAKRAKPEETGVEARVVEVEVDARQGHFGRRQRSVESGTYSPRDMSCEGCAYARTGNGQILDQGLHDHAWLPEDQDHAVRADQKHHDCAIGCWKGSSGCGR</sequence>
<dbReference type="Proteomes" id="UP000673691">
    <property type="component" value="Unassembled WGS sequence"/>
</dbReference>
<accession>A0A8H7ZW67</accession>
<protein>
    <submittedName>
        <fullName evidence="2">Uncharacterized protein</fullName>
    </submittedName>
</protein>
<gene>
    <name evidence="2" type="ORF">BJ554DRAFT_7676</name>
</gene>
<reference evidence="2 3" key="1">
    <citation type="journal article" name="Sci. Rep.">
        <title>Genome-scale phylogenetic analyses confirm Olpidium as the closest living zoosporic fungus to the non-flagellated, terrestrial fungi.</title>
        <authorList>
            <person name="Chang Y."/>
            <person name="Rochon D."/>
            <person name="Sekimoto S."/>
            <person name="Wang Y."/>
            <person name="Chovatia M."/>
            <person name="Sandor L."/>
            <person name="Salamov A."/>
            <person name="Grigoriev I.V."/>
            <person name="Stajich J.E."/>
            <person name="Spatafora J.W."/>
        </authorList>
    </citation>
    <scope>NUCLEOTIDE SEQUENCE [LARGE SCALE GENOMIC DNA]</scope>
    <source>
        <strain evidence="2">S191</strain>
    </source>
</reference>
<feature type="non-terminal residue" evidence="2">
    <location>
        <position position="1"/>
    </location>
</feature>
<feature type="region of interest" description="Disordered" evidence="1">
    <location>
        <begin position="15"/>
        <end position="58"/>
    </location>
</feature>
<feature type="compositionally biased region" description="Basic and acidic residues" evidence="1">
    <location>
        <begin position="48"/>
        <end position="57"/>
    </location>
</feature>
<comment type="caution">
    <text evidence="2">The sequence shown here is derived from an EMBL/GenBank/DDBJ whole genome shotgun (WGS) entry which is preliminary data.</text>
</comment>
<dbReference type="AlphaFoldDB" id="A0A8H7ZW67"/>
<evidence type="ECO:0000256" key="1">
    <source>
        <dbReference type="SAM" id="MobiDB-lite"/>
    </source>
</evidence>